<accession>A0A8H3C1T5</accession>
<sequence length="917" mass="99578">MATLARIQNLISSRRNSPTPPALLDSRVPAPFPSLSDRYEETGEPLAMDSSAGPVRSNVTAPPTLTVELAEQPIETEPRGQQEILPSLLAVEQSCLMALNNLFAGVLPDENWRPIVPPRRHSLPSLVASNSQSVILSDSTPLFTLVSNLRLQNVGDVMVQTSDEHDALLCELEQHIERCSELMGTKDARLAQLLVTLLQFSSKLATLAPLSASLSPPGNLALSVSQNLSGDEVYSTLSQQASNIQLRLQDSRPSGSAQNSSVSTTEQAMLWTQVNHILGDIQTLCHGRTVLTPFLSPYHSADYDMTLPPEYDHDEFPPLYETPSQPFVDFAREKEKRSLEEQSVHQGAPSHRESIASSEKMKLDLDSVMMAIDRLYLVAPQLSNQRVELKSGKLEQMEFARVAGAIEKLVDTGRLDDQRATYRPNSALRKGKQRLEDKQDLDQLMSLIGQAASRTLDSQTVFVDDMQARVARARQRDDAKRDAFVTQLAQHSSHGRLHAQDAVFSSPPKERGCASNLNSGVVDGSLDSCKEPDTIDPNAMMTLPEFVKSYPGPPPKPPSPVSASNSGNPRLLKKSSKLGLQGRGRSNSAPPLAWLTGKTASPRSPLAPQIAPSNVTQMNIAYVAEYRESLGMVAVQLRVDGLAQTSRMEAEVTSSLDQSNLILRCGSTTLPPLPLPSQVPVGKVDLFAASMGKPSGAAEYLDLKLPSVAVVDGKEPEHDLPPLLDAEQLRTSQPTSFACSSCSLPVTHGLASGNVRYNDLPSEHWAELLDAWMCHPDQQVTAELVKRTEGIWPMPSQVLVGGGFLLFDSTMVNAGGLVDSPEKKYTVRPIAINHRFPRIPFTAFVAADMVDLAQAHASYRFVIQDEETEAPRILIWLFKSAIQLSYAGAAGSFIPASGTITAAKVTFVIFGPGGPAK</sequence>
<feature type="region of interest" description="Disordered" evidence="1">
    <location>
        <begin position="11"/>
        <end position="59"/>
    </location>
</feature>
<dbReference type="GO" id="GO:0030332">
    <property type="term" value="F:cyclin binding"/>
    <property type="evidence" value="ECO:0007669"/>
    <property type="project" value="TreeGrafter"/>
</dbReference>
<dbReference type="Pfam" id="PF09814">
    <property type="entry name" value="HECT_2"/>
    <property type="match status" value="2"/>
</dbReference>
<dbReference type="AlphaFoldDB" id="A0A8H3C1T5"/>
<dbReference type="EMBL" id="CAJMWZ010003334">
    <property type="protein sequence ID" value="CAE6472837.1"/>
    <property type="molecule type" value="Genomic_DNA"/>
</dbReference>
<organism evidence="2 3">
    <name type="scientific">Rhizoctonia solani</name>
    <dbReference type="NCBI Taxonomy" id="456999"/>
    <lineage>
        <taxon>Eukaryota</taxon>
        <taxon>Fungi</taxon>
        <taxon>Dikarya</taxon>
        <taxon>Basidiomycota</taxon>
        <taxon>Agaricomycotina</taxon>
        <taxon>Agaricomycetes</taxon>
        <taxon>Cantharellales</taxon>
        <taxon>Ceratobasidiaceae</taxon>
        <taxon>Rhizoctonia</taxon>
    </lineage>
</organism>
<dbReference type="GO" id="GO:0031624">
    <property type="term" value="F:ubiquitin conjugating enzyme binding"/>
    <property type="evidence" value="ECO:0007669"/>
    <property type="project" value="TreeGrafter"/>
</dbReference>
<dbReference type="GO" id="GO:0000209">
    <property type="term" value="P:protein polyubiquitination"/>
    <property type="evidence" value="ECO:0007669"/>
    <property type="project" value="TreeGrafter"/>
</dbReference>
<dbReference type="InterPro" id="IPR019193">
    <property type="entry name" value="UBQ-conj_enz_E2-bd_prot"/>
</dbReference>
<reference evidence="2" key="1">
    <citation type="submission" date="2021-01" db="EMBL/GenBank/DDBJ databases">
        <authorList>
            <person name="Kaushik A."/>
        </authorList>
    </citation>
    <scope>NUCLEOTIDE SEQUENCE</scope>
    <source>
        <strain evidence="2">Type strain: AG8-Rh-89/</strain>
    </source>
</reference>
<dbReference type="Proteomes" id="UP000663850">
    <property type="component" value="Unassembled WGS sequence"/>
</dbReference>
<evidence type="ECO:0000313" key="2">
    <source>
        <dbReference type="EMBL" id="CAE6472837.1"/>
    </source>
</evidence>
<feature type="compositionally biased region" description="Pro residues" evidence="1">
    <location>
        <begin position="551"/>
        <end position="560"/>
    </location>
</feature>
<dbReference type="GO" id="GO:0000151">
    <property type="term" value="C:ubiquitin ligase complex"/>
    <property type="evidence" value="ECO:0007669"/>
    <property type="project" value="TreeGrafter"/>
</dbReference>
<protein>
    <submittedName>
        <fullName evidence="2">Uncharacterized protein</fullName>
    </submittedName>
</protein>
<feature type="region of interest" description="Disordered" evidence="1">
    <location>
        <begin position="545"/>
        <end position="610"/>
    </location>
</feature>
<name>A0A8H3C1T5_9AGAM</name>
<evidence type="ECO:0000313" key="3">
    <source>
        <dbReference type="Proteomes" id="UP000663850"/>
    </source>
</evidence>
<dbReference type="GO" id="GO:0005829">
    <property type="term" value="C:cytosol"/>
    <property type="evidence" value="ECO:0007669"/>
    <property type="project" value="TreeGrafter"/>
</dbReference>
<proteinExistence type="predicted"/>
<dbReference type="GO" id="GO:0051865">
    <property type="term" value="P:protein autoubiquitination"/>
    <property type="evidence" value="ECO:0007669"/>
    <property type="project" value="TreeGrafter"/>
</dbReference>
<dbReference type="PANTHER" id="PTHR31531:SF2">
    <property type="entry name" value="E3 UBIQUITIN-PROTEIN LIGASE E3D"/>
    <property type="match status" value="1"/>
</dbReference>
<dbReference type="PANTHER" id="PTHR31531">
    <property type="entry name" value="E3 UBIQUITIN-PROTEIN LIGASE E3D FAMILY MEMBER"/>
    <property type="match status" value="1"/>
</dbReference>
<dbReference type="GO" id="GO:0005634">
    <property type="term" value="C:nucleus"/>
    <property type="evidence" value="ECO:0007669"/>
    <property type="project" value="TreeGrafter"/>
</dbReference>
<gene>
    <name evidence="2" type="ORF">RDB_LOCUS64778</name>
</gene>
<dbReference type="GO" id="GO:0061630">
    <property type="term" value="F:ubiquitin protein ligase activity"/>
    <property type="evidence" value="ECO:0007669"/>
    <property type="project" value="TreeGrafter"/>
</dbReference>
<dbReference type="GO" id="GO:0006513">
    <property type="term" value="P:protein monoubiquitination"/>
    <property type="evidence" value="ECO:0007669"/>
    <property type="project" value="TreeGrafter"/>
</dbReference>
<dbReference type="GO" id="GO:0043161">
    <property type="term" value="P:proteasome-mediated ubiquitin-dependent protein catabolic process"/>
    <property type="evidence" value="ECO:0007669"/>
    <property type="project" value="TreeGrafter"/>
</dbReference>
<feature type="region of interest" description="Disordered" evidence="1">
    <location>
        <begin position="335"/>
        <end position="356"/>
    </location>
</feature>
<evidence type="ECO:0000256" key="1">
    <source>
        <dbReference type="SAM" id="MobiDB-lite"/>
    </source>
</evidence>
<comment type="caution">
    <text evidence="2">The sequence shown here is derived from an EMBL/GenBank/DDBJ whole genome shotgun (WGS) entry which is preliminary data.</text>
</comment>